<dbReference type="CDD" id="cd02440">
    <property type="entry name" value="AdoMet_MTases"/>
    <property type="match status" value="1"/>
</dbReference>
<keyword evidence="2 4" id="KW-0808">Transferase</keyword>
<keyword evidence="3" id="KW-0949">S-adenosyl-L-methionine</keyword>
<dbReference type="PANTHER" id="PTHR10509">
    <property type="entry name" value="O-METHYLTRANSFERASE-RELATED"/>
    <property type="match status" value="1"/>
</dbReference>
<evidence type="ECO:0000256" key="1">
    <source>
        <dbReference type="ARBA" id="ARBA00022603"/>
    </source>
</evidence>
<dbReference type="AlphaFoldDB" id="A0A3B0TS76"/>
<dbReference type="EMBL" id="UOEN01000369">
    <property type="protein sequence ID" value="VAW17312.1"/>
    <property type="molecule type" value="Genomic_DNA"/>
</dbReference>
<proteinExistence type="predicted"/>
<dbReference type="EC" id="2.1.1.104" evidence="4"/>
<sequence>MKKSEIQVSEALYQYIMSISLREHEALRALREETAKDPNAIMQIPPEQGQFMALLLKLINAKNTLEIGTYTGYSALSAALAMPSDSITTTCDINEKWANIGRKYWEQAGVAEKIKLRIGTALDTLADLLNDGQENTFDFAFIDADKINYDGYYEKSLKLVRSGGLIAIDNVFLFGSVVDEELLDEDLKSRISISDIEAMRTLNKKIKSDERVDLSMLPVADGLTLLRKR</sequence>
<evidence type="ECO:0000313" key="4">
    <source>
        <dbReference type="EMBL" id="VAW17312.1"/>
    </source>
</evidence>
<dbReference type="GO" id="GO:0032259">
    <property type="term" value="P:methylation"/>
    <property type="evidence" value="ECO:0007669"/>
    <property type="project" value="UniProtKB-KW"/>
</dbReference>
<organism evidence="4">
    <name type="scientific">hydrothermal vent metagenome</name>
    <dbReference type="NCBI Taxonomy" id="652676"/>
    <lineage>
        <taxon>unclassified sequences</taxon>
        <taxon>metagenomes</taxon>
        <taxon>ecological metagenomes</taxon>
    </lineage>
</organism>
<dbReference type="Gene3D" id="3.40.50.150">
    <property type="entry name" value="Vaccinia Virus protein VP39"/>
    <property type="match status" value="1"/>
</dbReference>
<reference evidence="4" key="1">
    <citation type="submission" date="2018-06" db="EMBL/GenBank/DDBJ databases">
        <authorList>
            <person name="Zhirakovskaya E."/>
        </authorList>
    </citation>
    <scope>NUCLEOTIDE SEQUENCE</scope>
</reference>
<dbReference type="InterPro" id="IPR050362">
    <property type="entry name" value="Cation-dep_OMT"/>
</dbReference>
<evidence type="ECO:0000256" key="2">
    <source>
        <dbReference type="ARBA" id="ARBA00022679"/>
    </source>
</evidence>
<dbReference type="SUPFAM" id="SSF53335">
    <property type="entry name" value="S-adenosyl-L-methionine-dependent methyltransferases"/>
    <property type="match status" value="1"/>
</dbReference>
<dbReference type="PROSITE" id="PS51682">
    <property type="entry name" value="SAM_OMT_I"/>
    <property type="match status" value="1"/>
</dbReference>
<dbReference type="PANTHER" id="PTHR10509:SF14">
    <property type="entry name" value="CAFFEOYL-COA O-METHYLTRANSFERASE 3-RELATED"/>
    <property type="match status" value="1"/>
</dbReference>
<dbReference type="Pfam" id="PF01596">
    <property type="entry name" value="Methyltransf_3"/>
    <property type="match status" value="1"/>
</dbReference>
<keyword evidence="1 4" id="KW-0489">Methyltransferase</keyword>
<dbReference type="GO" id="GO:0042409">
    <property type="term" value="F:caffeoyl-CoA O-methyltransferase activity"/>
    <property type="evidence" value="ECO:0007669"/>
    <property type="project" value="UniProtKB-EC"/>
</dbReference>
<dbReference type="InterPro" id="IPR029063">
    <property type="entry name" value="SAM-dependent_MTases_sf"/>
</dbReference>
<dbReference type="InterPro" id="IPR002935">
    <property type="entry name" value="SAM_O-MeTrfase"/>
</dbReference>
<gene>
    <name evidence="4" type="ORF">MNBD_BACTEROID05-726</name>
</gene>
<name>A0A3B0TS76_9ZZZZ</name>
<evidence type="ECO:0000256" key="3">
    <source>
        <dbReference type="ARBA" id="ARBA00022691"/>
    </source>
</evidence>
<protein>
    <submittedName>
        <fullName evidence="4">O-methyltransferase, family 3</fullName>
        <ecNumber evidence="4">2.1.1.104</ecNumber>
    </submittedName>
</protein>
<accession>A0A3B0TS76</accession>